<sequence>MFGNEKFAMKYLLILITLILSSPVNAHPHAWINMQTTFIGTHKNINKIKMQWQYDPMSSAYNLDGLDTSEAHLSSTLNQLAHQLIKNLLGVHYYTYLYHDKTPIRYLETDSAHFTYEKNRLTLSFQLTLEKPISLSTTPITLKIYEPTYYVDMSWKSSRDIHFSPQLQSHCHADIEQAKPTAEQMMYASSLPADVTPDRPLGQLFAQTVHLTCL</sequence>
<organism evidence="2 3">
    <name type="scientific">Vibrio rumoiensis</name>
    <dbReference type="NCBI Taxonomy" id="76258"/>
    <lineage>
        <taxon>Bacteria</taxon>
        <taxon>Pseudomonadati</taxon>
        <taxon>Pseudomonadota</taxon>
        <taxon>Gammaproteobacteria</taxon>
        <taxon>Vibrionales</taxon>
        <taxon>Vibrionaceae</taxon>
        <taxon>Vibrio</taxon>
    </lineage>
</organism>
<keyword evidence="1" id="KW-0732">Signal</keyword>
<dbReference type="Pfam" id="PF06226">
    <property type="entry name" value="DUF1007"/>
    <property type="match status" value="1"/>
</dbReference>
<feature type="chain" id="PRO_5045380712" evidence="1">
    <location>
        <begin position="27"/>
        <end position="214"/>
    </location>
</feature>
<comment type="caution">
    <text evidence="2">The sequence shown here is derived from an EMBL/GenBank/DDBJ whole genome shotgun (WGS) entry which is preliminary data.</text>
</comment>
<evidence type="ECO:0000256" key="1">
    <source>
        <dbReference type="SAM" id="SignalP"/>
    </source>
</evidence>
<dbReference type="RefSeq" id="WP_089139137.1">
    <property type="nucleotide sequence ID" value="NZ_JBIHSJ010000001.1"/>
</dbReference>
<dbReference type="EMBL" id="JBIHSN010000002">
    <property type="protein sequence ID" value="MFH0264350.1"/>
    <property type="molecule type" value="Genomic_DNA"/>
</dbReference>
<evidence type="ECO:0000313" key="2">
    <source>
        <dbReference type="EMBL" id="MFH0264350.1"/>
    </source>
</evidence>
<gene>
    <name evidence="2" type="ORF">ACGRQ9_02220</name>
</gene>
<evidence type="ECO:0000313" key="3">
    <source>
        <dbReference type="Proteomes" id="UP001607151"/>
    </source>
</evidence>
<dbReference type="Proteomes" id="UP001607151">
    <property type="component" value="Unassembled WGS sequence"/>
</dbReference>
<name>A0ABW7IRS9_9VIBR</name>
<proteinExistence type="predicted"/>
<protein>
    <submittedName>
        <fullName evidence="2">DUF1007 family protein</fullName>
    </submittedName>
</protein>
<keyword evidence="3" id="KW-1185">Reference proteome</keyword>
<reference evidence="2 3" key="1">
    <citation type="submission" date="2024-10" db="EMBL/GenBank/DDBJ databases">
        <authorList>
            <person name="Yibar A."/>
            <person name="Saticioglu I.B."/>
            <person name="Duman M."/>
            <person name="Ajmi N."/>
            <person name="Gurler F."/>
            <person name="Ay H."/>
            <person name="Onuk E."/>
            <person name="Guler S."/>
            <person name="Romalde J.L."/>
        </authorList>
    </citation>
    <scope>NUCLEOTIDE SEQUENCE [LARGE SCALE GENOMIC DNA]</scope>
    <source>
        <strain evidence="2 3">14-MA-B</strain>
    </source>
</reference>
<feature type="signal peptide" evidence="1">
    <location>
        <begin position="1"/>
        <end position="26"/>
    </location>
</feature>
<accession>A0ABW7IRS9</accession>
<dbReference type="InterPro" id="IPR010412">
    <property type="entry name" value="DUF1007"/>
</dbReference>